<dbReference type="Pfam" id="PF04082">
    <property type="entry name" value="Fungal_trans"/>
    <property type="match status" value="1"/>
</dbReference>
<organism evidence="8 9">
    <name type="scientific">Cladophialophora chaetospira</name>
    <dbReference type="NCBI Taxonomy" id="386627"/>
    <lineage>
        <taxon>Eukaryota</taxon>
        <taxon>Fungi</taxon>
        <taxon>Dikarya</taxon>
        <taxon>Ascomycota</taxon>
        <taxon>Pezizomycotina</taxon>
        <taxon>Eurotiomycetes</taxon>
        <taxon>Chaetothyriomycetidae</taxon>
        <taxon>Chaetothyriales</taxon>
        <taxon>Herpotrichiellaceae</taxon>
        <taxon>Cladophialophora</taxon>
    </lineage>
</organism>
<dbReference type="CDD" id="cd00067">
    <property type="entry name" value="GAL4"/>
    <property type="match status" value="1"/>
</dbReference>
<dbReference type="SMART" id="SM00066">
    <property type="entry name" value="GAL4"/>
    <property type="match status" value="1"/>
</dbReference>
<keyword evidence="9" id="KW-1185">Reference proteome</keyword>
<reference evidence="8" key="1">
    <citation type="submission" date="2022-10" db="EMBL/GenBank/DDBJ databases">
        <title>Culturing micro-colonial fungi from biological soil crusts in the Mojave desert and describing Neophaeococcomyces mojavensis, and introducing the new genera and species Taxawa tesnikishii.</title>
        <authorList>
            <person name="Kurbessoian T."/>
            <person name="Stajich J.E."/>
        </authorList>
    </citation>
    <scope>NUCLEOTIDE SEQUENCE</scope>
    <source>
        <strain evidence="8">TK_41</strain>
    </source>
</reference>
<dbReference type="Proteomes" id="UP001172673">
    <property type="component" value="Unassembled WGS sequence"/>
</dbReference>
<feature type="domain" description="Zn(2)-C6 fungal-type" evidence="7">
    <location>
        <begin position="17"/>
        <end position="48"/>
    </location>
</feature>
<evidence type="ECO:0000313" key="8">
    <source>
        <dbReference type="EMBL" id="KAJ9606220.1"/>
    </source>
</evidence>
<dbReference type="AlphaFoldDB" id="A0AA39CFG7"/>
<evidence type="ECO:0000313" key="9">
    <source>
        <dbReference type="Proteomes" id="UP001172673"/>
    </source>
</evidence>
<comment type="caution">
    <text evidence="8">The sequence shown here is derived from an EMBL/GenBank/DDBJ whole genome shotgun (WGS) entry which is preliminary data.</text>
</comment>
<dbReference type="PANTHER" id="PTHR47424:SF9">
    <property type="entry name" value="TAH-2"/>
    <property type="match status" value="1"/>
</dbReference>
<dbReference type="GO" id="GO:0005634">
    <property type="term" value="C:nucleus"/>
    <property type="evidence" value="ECO:0007669"/>
    <property type="project" value="TreeGrafter"/>
</dbReference>
<keyword evidence="1" id="KW-0479">Metal-binding</keyword>
<feature type="region of interest" description="Disordered" evidence="6">
    <location>
        <begin position="610"/>
        <end position="645"/>
    </location>
</feature>
<dbReference type="GO" id="GO:0000981">
    <property type="term" value="F:DNA-binding transcription factor activity, RNA polymerase II-specific"/>
    <property type="evidence" value="ECO:0007669"/>
    <property type="project" value="InterPro"/>
</dbReference>
<evidence type="ECO:0000256" key="1">
    <source>
        <dbReference type="ARBA" id="ARBA00022723"/>
    </source>
</evidence>
<sequence length="692" mass="76995">MPRPKVRLEDRQRSIKACLPCKASKKRCDAQQPCSNCIRRRATSFCHYVEPGYSKHQRKSSQPLSLDLGVALNDSVSSAPRAGRLPALPCKSPEETFEYVENSREPPVAGERKLTGGRMLLNSKGERVYIGEFASLSFLQFLRHTIKQQMGPSLFTENTRRNLMLEAAGAKDTNIEFVEDDHGKAAMIDVYFAATNGVLDLFSRDEVQAYLVLTRTEVENKYARVALDLIVSIGAQCRAESPLDHRYSTTLFSRAQKALMADGVEDPGIDLIRCFLLMTWYKLGACRRNAAFMYLGIASQASSALGLHVTEQHRLFNVEDQIVRVRTLRSLRVMDVIYCSILGRPYSTVAIRSDLPATTTSPVPDVTNRDAALKASFEVCSIIAEITPKLATDTSIASSMAEGFLKRLHDWSATLPVNMRHFSRSNDEPVTLEEQERTVGNIHVSCLYYFAVMLVTRPFLITHLMAHLSSAASTGAVEDPSSMAEVADLAQACIDSAMLMANMCYEGLQSSILLKQMCVLKAWVFAAGLVLGFSMFAQGESRFDMDDSFSNAREVLRSLSAESPQAEHYFEILTGFADVIQRRRQNLSRGNRPSKRKYVDQILKFDVSPSASMSRSTLSPATPQSRDTGPGMQEPMTGNNGIGEFDFQMPELTEWPLENGGGFDFGMFGWDNFAMQISENFTFENDPAWGVP</sequence>
<dbReference type="EMBL" id="JAPDRK010000014">
    <property type="protein sequence ID" value="KAJ9606220.1"/>
    <property type="molecule type" value="Genomic_DNA"/>
</dbReference>
<accession>A0AA39CFG7</accession>
<dbReference type="SUPFAM" id="SSF57701">
    <property type="entry name" value="Zn2/Cys6 DNA-binding domain"/>
    <property type="match status" value="1"/>
</dbReference>
<evidence type="ECO:0000256" key="2">
    <source>
        <dbReference type="ARBA" id="ARBA00023015"/>
    </source>
</evidence>
<keyword evidence="4" id="KW-0804">Transcription</keyword>
<dbReference type="Pfam" id="PF00172">
    <property type="entry name" value="Zn_clus"/>
    <property type="match status" value="1"/>
</dbReference>
<keyword evidence="5" id="KW-0539">Nucleus</keyword>
<dbReference type="PROSITE" id="PS00463">
    <property type="entry name" value="ZN2_CY6_FUNGAL_1"/>
    <property type="match status" value="1"/>
</dbReference>
<dbReference type="PROSITE" id="PS50048">
    <property type="entry name" value="ZN2_CY6_FUNGAL_2"/>
    <property type="match status" value="1"/>
</dbReference>
<keyword evidence="3" id="KW-0238">DNA-binding</keyword>
<keyword evidence="2" id="KW-0805">Transcription regulation</keyword>
<evidence type="ECO:0000259" key="7">
    <source>
        <dbReference type="PROSITE" id="PS50048"/>
    </source>
</evidence>
<dbReference type="InterPro" id="IPR007219">
    <property type="entry name" value="XnlR_reg_dom"/>
</dbReference>
<dbReference type="Gene3D" id="4.10.240.10">
    <property type="entry name" value="Zn(2)-C6 fungal-type DNA-binding domain"/>
    <property type="match status" value="1"/>
</dbReference>
<gene>
    <name evidence="8" type="ORF">H2200_009181</name>
</gene>
<dbReference type="CDD" id="cd12148">
    <property type="entry name" value="fungal_TF_MHR"/>
    <property type="match status" value="1"/>
</dbReference>
<proteinExistence type="predicted"/>
<feature type="compositionally biased region" description="Polar residues" evidence="6">
    <location>
        <begin position="610"/>
        <end position="627"/>
    </location>
</feature>
<dbReference type="PANTHER" id="PTHR47424">
    <property type="entry name" value="REGULATORY PROTEIN GAL4"/>
    <property type="match status" value="1"/>
</dbReference>
<evidence type="ECO:0000256" key="3">
    <source>
        <dbReference type="ARBA" id="ARBA00023125"/>
    </source>
</evidence>
<dbReference type="GO" id="GO:0008270">
    <property type="term" value="F:zinc ion binding"/>
    <property type="evidence" value="ECO:0007669"/>
    <property type="project" value="InterPro"/>
</dbReference>
<dbReference type="GO" id="GO:0000435">
    <property type="term" value="P:positive regulation of transcription from RNA polymerase II promoter by galactose"/>
    <property type="evidence" value="ECO:0007669"/>
    <property type="project" value="TreeGrafter"/>
</dbReference>
<dbReference type="InterPro" id="IPR001138">
    <property type="entry name" value="Zn2Cys6_DnaBD"/>
</dbReference>
<protein>
    <recommendedName>
        <fullName evidence="7">Zn(2)-C6 fungal-type domain-containing protein</fullName>
    </recommendedName>
</protein>
<dbReference type="GO" id="GO:0006351">
    <property type="term" value="P:DNA-templated transcription"/>
    <property type="evidence" value="ECO:0007669"/>
    <property type="project" value="InterPro"/>
</dbReference>
<evidence type="ECO:0000256" key="6">
    <source>
        <dbReference type="SAM" id="MobiDB-lite"/>
    </source>
</evidence>
<name>A0AA39CFG7_9EURO</name>
<dbReference type="InterPro" id="IPR036864">
    <property type="entry name" value="Zn2-C6_fun-type_DNA-bd_sf"/>
</dbReference>
<evidence type="ECO:0000256" key="4">
    <source>
        <dbReference type="ARBA" id="ARBA00023163"/>
    </source>
</evidence>
<evidence type="ECO:0000256" key="5">
    <source>
        <dbReference type="ARBA" id="ARBA00023242"/>
    </source>
</evidence>
<dbReference type="GO" id="GO:0000978">
    <property type="term" value="F:RNA polymerase II cis-regulatory region sequence-specific DNA binding"/>
    <property type="evidence" value="ECO:0007669"/>
    <property type="project" value="TreeGrafter"/>
</dbReference>
<dbReference type="InterPro" id="IPR051127">
    <property type="entry name" value="Fungal_SecMet_Regulators"/>
</dbReference>